<proteinExistence type="inferred from homology"/>
<keyword evidence="1" id="KW-0227">DNA damage</keyword>
<comment type="caution">
    <text evidence="3">The sequence shown here is derived from an EMBL/GenBank/DDBJ whole genome shotgun (WGS) entry which is preliminary data.</text>
</comment>
<reference evidence="3 4" key="1">
    <citation type="submission" date="2016-04" db="EMBL/GenBank/DDBJ databases">
        <title>Genome analyses suggest a sexual origin of heterokaryosis in a supposedly ancient asexual fungus.</title>
        <authorList>
            <person name="Ropars J."/>
            <person name="Sedzielewska K."/>
            <person name="Noel J."/>
            <person name="Charron P."/>
            <person name="Farinelli L."/>
            <person name="Marton T."/>
            <person name="Kruger M."/>
            <person name="Pelin A."/>
            <person name="Brachmann A."/>
            <person name="Corradi N."/>
        </authorList>
    </citation>
    <scope>NUCLEOTIDE SEQUENCE [LARGE SCALE GENOMIC DNA]</scope>
    <source>
        <strain evidence="3 4">C2</strain>
    </source>
</reference>
<keyword evidence="1" id="KW-0347">Helicase</keyword>
<evidence type="ECO:0000313" key="4">
    <source>
        <dbReference type="Proteomes" id="UP000233469"/>
    </source>
</evidence>
<dbReference type="VEuPathDB" id="FungiDB:FUN_016865"/>
<name>A0A2N1P1V8_9GLOM</name>
<dbReference type="VEuPathDB" id="FungiDB:RhiirA1_481883"/>
<comment type="similarity">
    <text evidence="1">Belongs to the helicase family.</text>
</comment>
<keyword evidence="1" id="KW-0067">ATP-binding</keyword>
<evidence type="ECO:0000313" key="3">
    <source>
        <dbReference type="EMBL" id="PKK80096.1"/>
    </source>
</evidence>
<dbReference type="EC" id="5.6.2.3" evidence="1"/>
<protein>
    <recommendedName>
        <fullName evidence="1">ATP-dependent DNA helicase</fullName>
        <ecNumber evidence="1">5.6.2.3</ecNumber>
    </recommendedName>
</protein>
<comment type="catalytic activity">
    <reaction evidence="1">
        <text>ATP + H2O = ADP + phosphate + H(+)</text>
        <dbReference type="Rhea" id="RHEA:13065"/>
        <dbReference type="ChEBI" id="CHEBI:15377"/>
        <dbReference type="ChEBI" id="CHEBI:15378"/>
        <dbReference type="ChEBI" id="CHEBI:30616"/>
        <dbReference type="ChEBI" id="CHEBI:43474"/>
        <dbReference type="ChEBI" id="CHEBI:456216"/>
        <dbReference type="EC" id="5.6.2.3"/>
    </reaction>
</comment>
<dbReference type="EMBL" id="LLXL01000024">
    <property type="protein sequence ID" value="PKK80096.1"/>
    <property type="molecule type" value="Genomic_DNA"/>
</dbReference>
<feature type="domain" description="DNA helicase Pif1-like DEAD-box helicase" evidence="2">
    <location>
        <begin position="16"/>
        <end position="127"/>
    </location>
</feature>
<sequence length="325" mass="36755">MAIRNMLHEMAGNETKTPLLVLAPMGVAAFNIRGRTVNSALSKPICNSNNNLDINGGRLKTITAKVRRGEIYHYRRKKYDRTQDARSVRLRQAFPEHNNEPFGGRSIILFGDFGQLPPVLDLPMNDGIQGDALSNDEWRSLNRPVAKILAVHSGGREAKNADFDTAKRFTVSTYQRIMLTANLWTAAGCHYQKLLCQNRIEKSQPLTISKAWNNVSKNTIIHSWQKTGSEIKDGAFEKLEQLIRQIPRNNDGEILNASEFIQCDDNLEVDAMPDIEEIVAAVCYEPDDNNDNEIESEIEIKTIEALESCEKLIKFRIKNLKLMTN</sequence>
<accession>A0A2N1P1V8</accession>
<dbReference type="GO" id="GO:0006281">
    <property type="term" value="P:DNA repair"/>
    <property type="evidence" value="ECO:0007669"/>
    <property type="project" value="UniProtKB-KW"/>
</dbReference>
<keyword evidence="1" id="KW-0234">DNA repair</keyword>
<comment type="cofactor">
    <cofactor evidence="1">
        <name>Mg(2+)</name>
        <dbReference type="ChEBI" id="CHEBI:18420"/>
    </cofactor>
</comment>
<dbReference type="Gene3D" id="3.40.50.300">
    <property type="entry name" value="P-loop containing nucleotide triphosphate hydrolases"/>
    <property type="match status" value="1"/>
</dbReference>
<gene>
    <name evidence="3" type="ORF">RhiirC2_860102</name>
</gene>
<dbReference type="GO" id="GO:0043139">
    <property type="term" value="F:5'-3' DNA helicase activity"/>
    <property type="evidence" value="ECO:0007669"/>
    <property type="project" value="UniProtKB-EC"/>
</dbReference>
<dbReference type="GO" id="GO:0016887">
    <property type="term" value="F:ATP hydrolysis activity"/>
    <property type="evidence" value="ECO:0007669"/>
    <property type="project" value="RHEA"/>
</dbReference>
<keyword evidence="1" id="KW-0378">Hydrolase</keyword>
<evidence type="ECO:0000259" key="2">
    <source>
        <dbReference type="Pfam" id="PF05970"/>
    </source>
</evidence>
<dbReference type="InterPro" id="IPR010285">
    <property type="entry name" value="DNA_helicase_pif1-like_DEAD"/>
</dbReference>
<dbReference type="GO" id="GO:0006310">
    <property type="term" value="P:DNA recombination"/>
    <property type="evidence" value="ECO:0007669"/>
    <property type="project" value="UniProtKB-KW"/>
</dbReference>
<dbReference type="Pfam" id="PF05970">
    <property type="entry name" value="PIF1"/>
    <property type="match status" value="1"/>
</dbReference>
<organism evidence="3 4">
    <name type="scientific">Rhizophagus irregularis</name>
    <dbReference type="NCBI Taxonomy" id="588596"/>
    <lineage>
        <taxon>Eukaryota</taxon>
        <taxon>Fungi</taxon>
        <taxon>Fungi incertae sedis</taxon>
        <taxon>Mucoromycota</taxon>
        <taxon>Glomeromycotina</taxon>
        <taxon>Glomeromycetes</taxon>
        <taxon>Glomerales</taxon>
        <taxon>Glomeraceae</taxon>
        <taxon>Rhizophagus</taxon>
    </lineage>
</organism>
<dbReference type="VEuPathDB" id="FungiDB:RhiirFUN_006111"/>
<dbReference type="GO" id="GO:0005524">
    <property type="term" value="F:ATP binding"/>
    <property type="evidence" value="ECO:0007669"/>
    <property type="project" value="UniProtKB-KW"/>
</dbReference>
<dbReference type="Proteomes" id="UP000233469">
    <property type="component" value="Unassembled WGS sequence"/>
</dbReference>
<reference evidence="3 4" key="2">
    <citation type="submission" date="2017-10" db="EMBL/GenBank/DDBJ databases">
        <title>Extensive intraspecific genome diversity in a model arbuscular mycorrhizal fungus.</title>
        <authorList>
            <person name="Chen E.C.H."/>
            <person name="Morin E."/>
            <person name="Baudet D."/>
            <person name="Noel J."/>
            <person name="Ndikumana S."/>
            <person name="Charron P."/>
            <person name="St-Onge C."/>
            <person name="Giorgi J."/>
            <person name="Grigoriev I.V."/>
            <person name="Roux C."/>
            <person name="Martin F.M."/>
            <person name="Corradi N."/>
        </authorList>
    </citation>
    <scope>NUCLEOTIDE SEQUENCE [LARGE SCALE GENOMIC DNA]</scope>
    <source>
        <strain evidence="3 4">C2</strain>
    </source>
</reference>
<evidence type="ECO:0000256" key="1">
    <source>
        <dbReference type="RuleBase" id="RU363044"/>
    </source>
</evidence>
<dbReference type="InterPro" id="IPR027417">
    <property type="entry name" value="P-loop_NTPase"/>
</dbReference>
<keyword evidence="1" id="KW-0547">Nucleotide-binding</keyword>
<dbReference type="GO" id="GO:0000723">
    <property type="term" value="P:telomere maintenance"/>
    <property type="evidence" value="ECO:0007669"/>
    <property type="project" value="InterPro"/>
</dbReference>
<dbReference type="AlphaFoldDB" id="A0A2N1P1V8"/>
<keyword evidence="1" id="KW-0233">DNA recombination</keyword>